<dbReference type="PROSITE" id="PS50931">
    <property type="entry name" value="HTH_LYSR"/>
    <property type="match status" value="1"/>
</dbReference>
<dbReference type="Proteomes" id="UP001597474">
    <property type="component" value="Unassembled WGS sequence"/>
</dbReference>
<protein>
    <submittedName>
        <fullName evidence="6">LysR family transcriptional regulator</fullName>
    </submittedName>
</protein>
<dbReference type="CDD" id="cd05466">
    <property type="entry name" value="PBP2_LTTR_substrate"/>
    <property type="match status" value="1"/>
</dbReference>
<proteinExistence type="inferred from homology"/>
<dbReference type="PANTHER" id="PTHR30126:SF40">
    <property type="entry name" value="HTH-TYPE TRANSCRIPTIONAL REGULATOR GLTR"/>
    <property type="match status" value="1"/>
</dbReference>
<dbReference type="InterPro" id="IPR036390">
    <property type="entry name" value="WH_DNA-bd_sf"/>
</dbReference>
<dbReference type="InterPro" id="IPR036388">
    <property type="entry name" value="WH-like_DNA-bd_sf"/>
</dbReference>
<dbReference type="Gene3D" id="1.10.10.10">
    <property type="entry name" value="Winged helix-like DNA-binding domain superfamily/Winged helix DNA-binding domain"/>
    <property type="match status" value="1"/>
</dbReference>
<evidence type="ECO:0000313" key="6">
    <source>
        <dbReference type="EMBL" id="MFD2740813.1"/>
    </source>
</evidence>
<comment type="similarity">
    <text evidence="1">Belongs to the LysR transcriptional regulatory family.</text>
</comment>
<organism evidence="6 7">
    <name type="scientific">Sulfitobacter aestuarii</name>
    <dbReference type="NCBI Taxonomy" id="2161676"/>
    <lineage>
        <taxon>Bacteria</taxon>
        <taxon>Pseudomonadati</taxon>
        <taxon>Pseudomonadota</taxon>
        <taxon>Alphaproteobacteria</taxon>
        <taxon>Rhodobacterales</taxon>
        <taxon>Roseobacteraceae</taxon>
        <taxon>Sulfitobacter</taxon>
    </lineage>
</organism>
<dbReference type="PANTHER" id="PTHR30126">
    <property type="entry name" value="HTH-TYPE TRANSCRIPTIONAL REGULATOR"/>
    <property type="match status" value="1"/>
</dbReference>
<dbReference type="Pfam" id="PF03466">
    <property type="entry name" value="LysR_substrate"/>
    <property type="match status" value="1"/>
</dbReference>
<evidence type="ECO:0000256" key="4">
    <source>
        <dbReference type="ARBA" id="ARBA00023163"/>
    </source>
</evidence>
<keyword evidence="2" id="KW-0805">Transcription regulation</keyword>
<dbReference type="InterPro" id="IPR000847">
    <property type="entry name" value="LysR_HTH_N"/>
</dbReference>
<evidence type="ECO:0000259" key="5">
    <source>
        <dbReference type="PROSITE" id="PS50931"/>
    </source>
</evidence>
<evidence type="ECO:0000313" key="7">
    <source>
        <dbReference type="Proteomes" id="UP001597474"/>
    </source>
</evidence>
<dbReference type="RefSeq" id="WP_386375240.1">
    <property type="nucleotide sequence ID" value="NZ_JBHUMP010000014.1"/>
</dbReference>
<comment type="caution">
    <text evidence="6">The sequence shown here is derived from an EMBL/GenBank/DDBJ whole genome shotgun (WGS) entry which is preliminary data.</text>
</comment>
<dbReference type="Gene3D" id="3.40.190.10">
    <property type="entry name" value="Periplasmic binding protein-like II"/>
    <property type="match status" value="2"/>
</dbReference>
<keyword evidence="4" id="KW-0804">Transcription</keyword>
<sequence>MLRKGVTLRGIEVFEVLAQTGSVAQTATRTGLSQPAVSQQMRNLEAALGADLVDHARRPMRLTSAGQLFLRRAEAALSQLRQAQSEVTVMDLAHVEALNLGVIDDFDNDLSPRLATILAESMTGCRFKMITVGSNELAQAIGDKNLHMAISARIDGPLEGIDEYPLARDPFILVAPVGAVSEGEALLRPAHPLPFLRYEADQLIARQIEAHLALHDISLSGRFEIGSHLALMAMVARGIGWSITTPLGFMRAERLHDQLDAFALPLPSLARQISLFAGADWSGPVPRQIAQTMRRLIQTHKIAPATARLPWLADSFRLLDS</sequence>
<accession>A0ABW5U646</accession>
<dbReference type="SUPFAM" id="SSF53850">
    <property type="entry name" value="Periplasmic binding protein-like II"/>
    <property type="match status" value="1"/>
</dbReference>
<name>A0ABW5U646_9RHOB</name>
<evidence type="ECO:0000256" key="2">
    <source>
        <dbReference type="ARBA" id="ARBA00023015"/>
    </source>
</evidence>
<evidence type="ECO:0000256" key="1">
    <source>
        <dbReference type="ARBA" id="ARBA00009437"/>
    </source>
</evidence>
<dbReference type="Pfam" id="PF00126">
    <property type="entry name" value="HTH_1"/>
    <property type="match status" value="1"/>
</dbReference>
<dbReference type="EMBL" id="JBHUMP010000014">
    <property type="protein sequence ID" value="MFD2740813.1"/>
    <property type="molecule type" value="Genomic_DNA"/>
</dbReference>
<gene>
    <name evidence="6" type="ORF">ACFSUD_14615</name>
</gene>
<dbReference type="SUPFAM" id="SSF46785">
    <property type="entry name" value="Winged helix' DNA-binding domain"/>
    <property type="match status" value="1"/>
</dbReference>
<keyword evidence="7" id="KW-1185">Reference proteome</keyword>
<reference evidence="7" key="1">
    <citation type="journal article" date="2019" name="Int. J. Syst. Evol. Microbiol.">
        <title>The Global Catalogue of Microorganisms (GCM) 10K type strain sequencing project: providing services to taxonomists for standard genome sequencing and annotation.</title>
        <authorList>
            <consortium name="The Broad Institute Genomics Platform"/>
            <consortium name="The Broad Institute Genome Sequencing Center for Infectious Disease"/>
            <person name="Wu L."/>
            <person name="Ma J."/>
        </authorList>
    </citation>
    <scope>NUCLEOTIDE SEQUENCE [LARGE SCALE GENOMIC DNA]</scope>
    <source>
        <strain evidence="7">TISTR 2562</strain>
    </source>
</reference>
<keyword evidence="3" id="KW-0238">DNA-binding</keyword>
<feature type="domain" description="HTH lysR-type" evidence="5">
    <location>
        <begin position="6"/>
        <end position="63"/>
    </location>
</feature>
<dbReference type="InterPro" id="IPR005119">
    <property type="entry name" value="LysR_subst-bd"/>
</dbReference>
<evidence type="ECO:0000256" key="3">
    <source>
        <dbReference type="ARBA" id="ARBA00023125"/>
    </source>
</evidence>